<organism evidence="1 2">
    <name type="scientific">Polypedilum vanderplanki</name>
    <name type="common">Sleeping chironomid midge</name>
    <dbReference type="NCBI Taxonomy" id="319348"/>
    <lineage>
        <taxon>Eukaryota</taxon>
        <taxon>Metazoa</taxon>
        <taxon>Ecdysozoa</taxon>
        <taxon>Arthropoda</taxon>
        <taxon>Hexapoda</taxon>
        <taxon>Insecta</taxon>
        <taxon>Pterygota</taxon>
        <taxon>Neoptera</taxon>
        <taxon>Endopterygota</taxon>
        <taxon>Diptera</taxon>
        <taxon>Nematocera</taxon>
        <taxon>Chironomoidea</taxon>
        <taxon>Chironomidae</taxon>
        <taxon>Chironominae</taxon>
        <taxon>Polypedilum</taxon>
        <taxon>Polypedilum</taxon>
    </lineage>
</organism>
<dbReference type="PANTHER" id="PTHR31859">
    <property type="entry name" value="TETRATRICOPEPTIDE REPEAT PROTEIN 39 FAMILY MEMBER"/>
    <property type="match status" value="1"/>
</dbReference>
<sequence length="587" mass="67641">MASNAFDEDDEEFEDAFESVSNTVPSEEMDLQQAIAEAKLSINLFFNNQIDAAHEMMKPHAHCSIYHAVGHSVFLFMEAMLTFEQRHIEAASEALKACLHVCQKFRKKSTISESIGKTFKRANFSDYTEIEAHAELCFAEALLLKAMLTFVEDETLSSMIKGSLKIRTCYNSYKDCNQILSQLKWTDDASREHFESGVKMGVGTFNLMISLLPARIIKLLEFIGFSGNKQVGMQDLVAGSQMSGLRQVLCVMTLLGYHLIVCYVLSHQEGDLQFCDEMLEKQLSLYPNGVWFLFFKGRLEFMKGNLDEALVWYKRSWKSQNVWTQFHHICFWEMLWVNSLRLDWREAILYSSYLVENSKWSRTMYTYQKASLMCMLDGKELTSNERRSITSLMQEVPVYKQRIAGKSLPMEKFACRRAERFLVTGTLILPAIELMFLWNLFKILGKHFQLAEGVFKLIEKTIKALDESSIDDPMRKFETDNKALLLLLKGACLRHMKSPLQALKCLEDSISYQKQIKEDSFIIPYAIVEIAFLHIDQNHNDLAISCLEDAKKNYTGYSLESRLHFRIHTALTDLKAQKDNEGNENVE</sequence>
<dbReference type="InterPro" id="IPR019412">
    <property type="entry name" value="IML2/TPR_39"/>
</dbReference>
<name>A0A9J6BH35_POLVA</name>
<dbReference type="PANTHER" id="PTHR31859:SF9">
    <property type="entry name" value="TETRATRICOPEPTIDE REPEAT PROTEIN 39B"/>
    <property type="match status" value="1"/>
</dbReference>
<dbReference type="OrthoDB" id="43460at2759"/>
<dbReference type="SUPFAM" id="SSF48452">
    <property type="entry name" value="TPR-like"/>
    <property type="match status" value="1"/>
</dbReference>
<evidence type="ECO:0008006" key="3">
    <source>
        <dbReference type="Google" id="ProtNLM"/>
    </source>
</evidence>
<reference evidence="1" key="1">
    <citation type="submission" date="2021-03" db="EMBL/GenBank/DDBJ databases">
        <title>Chromosome level genome of the anhydrobiotic midge Polypedilum vanderplanki.</title>
        <authorList>
            <person name="Yoshida Y."/>
            <person name="Kikawada T."/>
            <person name="Gusev O."/>
        </authorList>
    </citation>
    <scope>NUCLEOTIDE SEQUENCE</scope>
    <source>
        <strain evidence="1">NIAS01</strain>
        <tissue evidence="1">Whole body or cell culture</tissue>
    </source>
</reference>
<dbReference type="AlphaFoldDB" id="A0A9J6BH35"/>
<comment type="caution">
    <text evidence="1">The sequence shown here is derived from an EMBL/GenBank/DDBJ whole genome shotgun (WGS) entry which is preliminary data.</text>
</comment>
<dbReference type="Gene3D" id="1.25.40.10">
    <property type="entry name" value="Tetratricopeptide repeat domain"/>
    <property type="match status" value="1"/>
</dbReference>
<accession>A0A9J6BH35</accession>
<dbReference type="Pfam" id="PF10300">
    <property type="entry name" value="Iml2-TPR_39"/>
    <property type="match status" value="1"/>
</dbReference>
<evidence type="ECO:0000313" key="1">
    <source>
        <dbReference type="EMBL" id="KAG5668774.1"/>
    </source>
</evidence>
<gene>
    <name evidence="1" type="ORF">PVAND_016701</name>
</gene>
<dbReference type="Proteomes" id="UP001107558">
    <property type="component" value="Chromosome 4"/>
</dbReference>
<dbReference type="EMBL" id="JADBJN010000004">
    <property type="protein sequence ID" value="KAG5668774.1"/>
    <property type="molecule type" value="Genomic_DNA"/>
</dbReference>
<protein>
    <recommendedName>
        <fullName evidence="3">Tetratricopeptide repeat protein 39B</fullName>
    </recommendedName>
</protein>
<evidence type="ECO:0000313" key="2">
    <source>
        <dbReference type="Proteomes" id="UP001107558"/>
    </source>
</evidence>
<proteinExistence type="predicted"/>
<keyword evidence="2" id="KW-1185">Reference proteome</keyword>
<dbReference type="InterPro" id="IPR011990">
    <property type="entry name" value="TPR-like_helical_dom_sf"/>
</dbReference>